<feature type="chain" id="PRO_5001602056" evidence="2">
    <location>
        <begin position="24"/>
        <end position="337"/>
    </location>
</feature>
<accession>A0A061JWF6</accession>
<dbReference type="InterPro" id="IPR058625">
    <property type="entry name" value="MdtA-like_BSH"/>
</dbReference>
<protein>
    <submittedName>
        <fullName evidence="4">DSBA oxidoreductase</fullName>
    </submittedName>
</protein>
<comment type="similarity">
    <text evidence="1">Belongs to the membrane fusion protein (MFP) (TC 8.A.1) family.</text>
</comment>
<dbReference type="SUPFAM" id="SSF111369">
    <property type="entry name" value="HlyD-like secretion proteins"/>
    <property type="match status" value="2"/>
</dbReference>
<dbReference type="InterPro" id="IPR050739">
    <property type="entry name" value="MFP"/>
</dbReference>
<evidence type="ECO:0000256" key="1">
    <source>
        <dbReference type="ARBA" id="ARBA00009477"/>
    </source>
</evidence>
<dbReference type="Gene3D" id="2.40.30.170">
    <property type="match status" value="1"/>
</dbReference>
<proteinExistence type="inferred from homology"/>
<reference evidence="4 5" key="1">
    <citation type="journal article" date="2013" name="Genome Announc.">
        <title>Draft Genome of the Nitrogen-Fixing Bacterium Pseudomonas stutzeri Strain KOS6 Isolated from Industrial Hydrocarbon Sludge.</title>
        <authorList>
            <person name="Grigoryeva T.V."/>
            <person name="Laikov A.V."/>
            <person name="Naumova R.P."/>
            <person name="Manolov A.I."/>
            <person name="Larin A.K."/>
            <person name="Karpova I.Y."/>
            <person name="Semashko T.A."/>
            <person name="Alexeev D.G."/>
            <person name="Kostryukova E.S."/>
            <person name="Muller R."/>
            <person name="Govorun V.M."/>
        </authorList>
    </citation>
    <scope>NUCLEOTIDE SEQUENCE [LARGE SCALE GENOMIC DNA]</scope>
    <source>
        <strain evidence="4 5">KOS6</strain>
    </source>
</reference>
<dbReference type="eggNOG" id="COG1566">
    <property type="taxonomic scope" value="Bacteria"/>
</dbReference>
<evidence type="ECO:0000313" key="4">
    <source>
        <dbReference type="EMBL" id="EWC43145.1"/>
    </source>
</evidence>
<gene>
    <name evidence="4" type="ORF">B597_000690</name>
</gene>
<name>A0A061JWF6_STUST</name>
<dbReference type="OrthoDB" id="9811754at2"/>
<dbReference type="Pfam" id="PF25917">
    <property type="entry name" value="BSH_RND"/>
    <property type="match status" value="1"/>
</dbReference>
<evidence type="ECO:0000259" key="3">
    <source>
        <dbReference type="Pfam" id="PF25917"/>
    </source>
</evidence>
<dbReference type="HOGENOM" id="CLU_018816_15_1_6"/>
<dbReference type="GO" id="GO:0055085">
    <property type="term" value="P:transmembrane transport"/>
    <property type="evidence" value="ECO:0007669"/>
    <property type="project" value="InterPro"/>
</dbReference>
<sequence>MNAKLLMLPMAAALLIGGFFVVAGPSDTSTYDAYVRADATWIAPKIAGHVAEVLVQDHQRVQAGQPLVRLDDRDYRVALRLAEADVTAALAAIANLQAMLVRQDALIEQTAATIRADSASLNFAQASAERYLRLSRLGAVPREEQEKASSELQHWIAVRERDRAARTAASKEIFVIEAQIDQAKAALARAEAVRDQAALQLSYTEILAPFEGTVGARAVTPGAYVAPGNNLLAVVPLAELYVTANFRETEVAKIHAGQPVTLRIDALPDVELRGHVDSLAPATGVTFSPLAPDNATGNFTKVVQRLPVKIVFEPGQPALARLRVGMSVVPTLLGESS</sequence>
<dbReference type="Gene3D" id="2.40.50.100">
    <property type="match status" value="1"/>
</dbReference>
<dbReference type="AlphaFoldDB" id="A0A061JWF6"/>
<evidence type="ECO:0000256" key="2">
    <source>
        <dbReference type="SAM" id="SignalP"/>
    </source>
</evidence>
<dbReference type="PANTHER" id="PTHR30386:SF24">
    <property type="entry name" value="MULTIDRUG RESISTANCE EFFLUX PUMP"/>
    <property type="match status" value="1"/>
</dbReference>
<dbReference type="Proteomes" id="UP000026923">
    <property type="component" value="Unassembled WGS sequence"/>
</dbReference>
<dbReference type="PANTHER" id="PTHR30386">
    <property type="entry name" value="MEMBRANE FUSION SUBUNIT OF EMRAB-TOLC MULTIDRUG EFFLUX PUMP"/>
    <property type="match status" value="1"/>
</dbReference>
<keyword evidence="2" id="KW-0732">Signal</keyword>
<organism evidence="4 5">
    <name type="scientific">Stutzerimonas stutzeri KOS6</name>
    <dbReference type="NCBI Taxonomy" id="1218352"/>
    <lineage>
        <taxon>Bacteria</taxon>
        <taxon>Pseudomonadati</taxon>
        <taxon>Pseudomonadota</taxon>
        <taxon>Gammaproteobacteria</taxon>
        <taxon>Pseudomonadales</taxon>
        <taxon>Pseudomonadaceae</taxon>
        <taxon>Stutzerimonas</taxon>
    </lineage>
</organism>
<dbReference type="EMBL" id="AMCZ02000001">
    <property type="protein sequence ID" value="EWC43145.1"/>
    <property type="molecule type" value="Genomic_DNA"/>
</dbReference>
<comment type="caution">
    <text evidence="4">The sequence shown here is derived from an EMBL/GenBank/DDBJ whole genome shotgun (WGS) entry which is preliminary data.</text>
</comment>
<feature type="signal peptide" evidence="2">
    <location>
        <begin position="1"/>
        <end position="23"/>
    </location>
</feature>
<dbReference type="RefSeq" id="WP_024162082.1">
    <property type="nucleotide sequence ID" value="NZ_KK020676.1"/>
</dbReference>
<evidence type="ECO:0000313" key="5">
    <source>
        <dbReference type="Proteomes" id="UP000026923"/>
    </source>
</evidence>
<feature type="domain" description="Multidrug resistance protein MdtA-like barrel-sandwich hybrid" evidence="3">
    <location>
        <begin position="42"/>
        <end position="235"/>
    </location>
</feature>